<reference evidence="8 9" key="1">
    <citation type="submission" date="2020-09" db="EMBL/GenBank/DDBJ databases">
        <title>Marinomonas sp. nov., isolated from the cysticercosis algae of Qingdao, China.</title>
        <authorList>
            <person name="Sun X."/>
        </authorList>
    </citation>
    <scope>NUCLEOTIDE SEQUENCE [LARGE SCALE GENOMIC DNA]</scope>
    <source>
        <strain evidence="8 9">SM2066</strain>
    </source>
</reference>
<keyword evidence="3 6" id="KW-0812">Transmembrane</keyword>
<keyword evidence="5 6" id="KW-0472">Membrane</keyword>
<keyword evidence="9" id="KW-1185">Reference proteome</keyword>
<dbReference type="EMBL" id="JACYFC010000004">
    <property type="protein sequence ID" value="MBD5772128.1"/>
    <property type="molecule type" value="Genomic_DNA"/>
</dbReference>
<dbReference type="PANTHER" id="PTHR30619">
    <property type="entry name" value="DNA INTERNALIZATION/COMPETENCE PROTEIN COMEC/REC2"/>
    <property type="match status" value="1"/>
</dbReference>
<feature type="transmembrane region" description="Helical" evidence="6">
    <location>
        <begin position="202"/>
        <end position="219"/>
    </location>
</feature>
<gene>
    <name evidence="8" type="ORF">IF202_13890</name>
</gene>
<feature type="transmembrane region" description="Helical" evidence="6">
    <location>
        <begin position="272"/>
        <end position="290"/>
    </location>
</feature>
<evidence type="ECO:0000256" key="2">
    <source>
        <dbReference type="ARBA" id="ARBA00022475"/>
    </source>
</evidence>
<evidence type="ECO:0000256" key="4">
    <source>
        <dbReference type="ARBA" id="ARBA00022989"/>
    </source>
</evidence>
<dbReference type="RefSeq" id="WP_191595505.1">
    <property type="nucleotide sequence ID" value="NZ_JACYFC010000004.1"/>
</dbReference>
<evidence type="ECO:0000256" key="3">
    <source>
        <dbReference type="ARBA" id="ARBA00022692"/>
    </source>
</evidence>
<feature type="transmembrane region" description="Helical" evidence="6">
    <location>
        <begin position="161"/>
        <end position="182"/>
    </location>
</feature>
<proteinExistence type="predicted"/>
<protein>
    <submittedName>
        <fullName evidence="8">ComEC/Rec2 family competence protein</fullName>
    </submittedName>
</protein>
<keyword evidence="2" id="KW-1003">Cell membrane</keyword>
<sequence>MLVNFFDKELIIKDVSLIDAHSVPEGDNLSIVYFSQDGDLHTLNNFSLTRTNAHLYEYNNESANVFLHGVIDRITLPDKNGPWWQRNLYIKRQSAQLNLQFSSVKFNIATPLKLSIRERFFIKLDQAFSSFSSWRFSKALLLGQDNLWGERDTWIVRTLGLAHLFVVSGLHTGFMFVIGRLISRLVWQTCPARVLLSGITRWHCDAIIIIPLLFGYAYLTEWGEPVVRASIMLSLYLCSRMLALKFSAYSIVTLALWLVLLIEPRSILSPGLWLSFSMVYLLIGFCQTATKLSRLFILQVMLTTASMVMILGWQEAISSGSILMNVLLIPFAALLWFPWGIVSCLEVLALGSTYSYALLDSLLIHLIGGLEWVAFTIPLLFFETFSSNIPRMVMIFLVGFWVYQSPLKRSLISVICIWFVLFSSMIIDINNPEFSLLNSENELFLKNGNNILLSDAWAGNEIEELMFGGYLASRFNKGYMLSPKNIRELSSQNLLKHNVKWIVLKRKAPDEVVKMLDALQVDWLVISSGESLGFYFQKKRISLRHSACIYSFFLFKSDTCKRVEKLESVLNYIHT</sequence>
<feature type="transmembrane region" description="Helical" evidence="6">
    <location>
        <begin position="322"/>
        <end position="342"/>
    </location>
</feature>
<evidence type="ECO:0000313" key="8">
    <source>
        <dbReference type="EMBL" id="MBD5772128.1"/>
    </source>
</evidence>
<evidence type="ECO:0000256" key="5">
    <source>
        <dbReference type="ARBA" id="ARBA00023136"/>
    </source>
</evidence>
<feature type="transmembrane region" description="Helical" evidence="6">
    <location>
        <begin position="410"/>
        <end position="429"/>
    </location>
</feature>
<accession>A0ABR8P3Y3</accession>
<comment type="caution">
    <text evidence="8">The sequence shown here is derived from an EMBL/GenBank/DDBJ whole genome shotgun (WGS) entry which is preliminary data.</text>
</comment>
<evidence type="ECO:0000313" key="9">
    <source>
        <dbReference type="Proteomes" id="UP000604161"/>
    </source>
</evidence>
<feature type="transmembrane region" description="Helical" evidence="6">
    <location>
        <begin position="231"/>
        <end position="260"/>
    </location>
</feature>
<dbReference type="InterPro" id="IPR052159">
    <property type="entry name" value="Competence_DNA_uptake"/>
</dbReference>
<feature type="transmembrane region" description="Helical" evidence="6">
    <location>
        <begin position="362"/>
        <end position="382"/>
    </location>
</feature>
<dbReference type="Pfam" id="PF03772">
    <property type="entry name" value="Competence"/>
    <property type="match status" value="1"/>
</dbReference>
<evidence type="ECO:0000256" key="6">
    <source>
        <dbReference type="SAM" id="Phobius"/>
    </source>
</evidence>
<feature type="transmembrane region" description="Helical" evidence="6">
    <location>
        <begin position="296"/>
        <end position="313"/>
    </location>
</feature>
<feature type="transmembrane region" description="Helical" evidence="6">
    <location>
        <begin position="389"/>
        <end position="404"/>
    </location>
</feature>
<name>A0ABR8P3Y3_9GAMM</name>
<evidence type="ECO:0000259" key="7">
    <source>
        <dbReference type="Pfam" id="PF03772"/>
    </source>
</evidence>
<dbReference type="InterPro" id="IPR004477">
    <property type="entry name" value="ComEC_N"/>
</dbReference>
<dbReference type="Proteomes" id="UP000604161">
    <property type="component" value="Unassembled WGS sequence"/>
</dbReference>
<keyword evidence="4 6" id="KW-1133">Transmembrane helix</keyword>
<comment type="subcellular location">
    <subcellularLocation>
        <location evidence="1">Cell membrane</location>
        <topology evidence="1">Multi-pass membrane protein</topology>
    </subcellularLocation>
</comment>
<dbReference type="NCBIfam" id="TIGR00360">
    <property type="entry name" value="ComEC_N-term"/>
    <property type="match status" value="1"/>
</dbReference>
<organism evidence="8 9">
    <name type="scientific">Marinomonas colpomeniae</name>
    <dbReference type="NCBI Taxonomy" id="2774408"/>
    <lineage>
        <taxon>Bacteria</taxon>
        <taxon>Pseudomonadati</taxon>
        <taxon>Pseudomonadota</taxon>
        <taxon>Gammaproteobacteria</taxon>
        <taxon>Oceanospirillales</taxon>
        <taxon>Oceanospirillaceae</taxon>
        <taxon>Marinomonas</taxon>
    </lineage>
</organism>
<feature type="domain" description="ComEC/Rec2-related protein" evidence="7">
    <location>
        <begin position="140"/>
        <end position="402"/>
    </location>
</feature>
<dbReference type="PANTHER" id="PTHR30619:SF7">
    <property type="entry name" value="BETA-LACTAMASE DOMAIN PROTEIN"/>
    <property type="match status" value="1"/>
</dbReference>
<evidence type="ECO:0000256" key="1">
    <source>
        <dbReference type="ARBA" id="ARBA00004651"/>
    </source>
</evidence>